<accession>A0AAW0U479</accession>
<feature type="compositionally biased region" description="Pro residues" evidence="1">
    <location>
        <begin position="35"/>
        <end position="78"/>
    </location>
</feature>
<dbReference type="Proteomes" id="UP001487740">
    <property type="component" value="Unassembled WGS sequence"/>
</dbReference>
<feature type="region of interest" description="Disordered" evidence="1">
    <location>
        <begin position="18"/>
        <end position="100"/>
    </location>
</feature>
<keyword evidence="4" id="KW-1185">Reference proteome</keyword>
<evidence type="ECO:0000256" key="1">
    <source>
        <dbReference type="SAM" id="MobiDB-lite"/>
    </source>
</evidence>
<feature type="chain" id="PRO_5043631768" evidence="2">
    <location>
        <begin position="17"/>
        <end position="100"/>
    </location>
</feature>
<evidence type="ECO:0000313" key="4">
    <source>
        <dbReference type="Proteomes" id="UP001487740"/>
    </source>
</evidence>
<gene>
    <name evidence="3" type="ORF">O3P69_005934</name>
</gene>
<proteinExistence type="predicted"/>
<reference evidence="3 4" key="1">
    <citation type="submission" date="2023-03" db="EMBL/GenBank/DDBJ databases">
        <title>High-quality genome of Scylla paramamosain provides insights in environmental adaptation.</title>
        <authorList>
            <person name="Zhang L."/>
        </authorList>
    </citation>
    <scope>NUCLEOTIDE SEQUENCE [LARGE SCALE GENOMIC DNA]</scope>
    <source>
        <strain evidence="3">LZ_2023a</strain>
        <tissue evidence="3">Muscle</tissue>
    </source>
</reference>
<comment type="caution">
    <text evidence="3">The sequence shown here is derived from an EMBL/GenBank/DDBJ whole genome shotgun (WGS) entry which is preliminary data.</text>
</comment>
<name>A0AAW0U479_SCYPA</name>
<dbReference type="EMBL" id="JARAKH010000018">
    <property type="protein sequence ID" value="KAK8394795.1"/>
    <property type="molecule type" value="Genomic_DNA"/>
</dbReference>
<dbReference type="AlphaFoldDB" id="A0AAW0U479"/>
<feature type="compositionally biased region" description="Basic and acidic residues" evidence="1">
    <location>
        <begin position="20"/>
        <end position="34"/>
    </location>
</feature>
<protein>
    <submittedName>
        <fullName evidence="3">Uncharacterized protein</fullName>
    </submittedName>
</protein>
<feature type="signal peptide" evidence="2">
    <location>
        <begin position="1"/>
        <end position="16"/>
    </location>
</feature>
<sequence>MKVAFLLLLGICVAWAGGPQRRDVPSFQKPHPDPRPPSFQKPHVDPTPPPFQRPHVDPTPPPFQRPHVDPTPPFPHNPQPYRGRRDVHMRPAAGPDTGAV</sequence>
<evidence type="ECO:0000313" key="3">
    <source>
        <dbReference type="EMBL" id="KAK8394795.1"/>
    </source>
</evidence>
<evidence type="ECO:0000256" key="2">
    <source>
        <dbReference type="SAM" id="SignalP"/>
    </source>
</evidence>
<keyword evidence="2" id="KW-0732">Signal</keyword>
<organism evidence="3 4">
    <name type="scientific">Scylla paramamosain</name>
    <name type="common">Mud crab</name>
    <dbReference type="NCBI Taxonomy" id="85552"/>
    <lineage>
        <taxon>Eukaryota</taxon>
        <taxon>Metazoa</taxon>
        <taxon>Ecdysozoa</taxon>
        <taxon>Arthropoda</taxon>
        <taxon>Crustacea</taxon>
        <taxon>Multicrustacea</taxon>
        <taxon>Malacostraca</taxon>
        <taxon>Eumalacostraca</taxon>
        <taxon>Eucarida</taxon>
        <taxon>Decapoda</taxon>
        <taxon>Pleocyemata</taxon>
        <taxon>Brachyura</taxon>
        <taxon>Eubrachyura</taxon>
        <taxon>Portunoidea</taxon>
        <taxon>Portunidae</taxon>
        <taxon>Portuninae</taxon>
        <taxon>Scylla</taxon>
    </lineage>
</organism>